<dbReference type="Proteomes" id="UP000010472">
    <property type="component" value="Chromosome"/>
</dbReference>
<dbReference type="InterPro" id="IPR002477">
    <property type="entry name" value="Peptidoglycan-bd-like"/>
</dbReference>
<accession>K9VY23</accession>
<dbReference type="KEGG" id="cep:Cri9333_1557"/>
<dbReference type="HOGENOM" id="CLU_1674982_0_0_3"/>
<dbReference type="eggNOG" id="COG3409">
    <property type="taxonomic scope" value="Bacteria"/>
</dbReference>
<organism evidence="2 3">
    <name type="scientific">Crinalium epipsammum PCC 9333</name>
    <dbReference type="NCBI Taxonomy" id="1173022"/>
    <lineage>
        <taxon>Bacteria</taxon>
        <taxon>Bacillati</taxon>
        <taxon>Cyanobacteriota</taxon>
        <taxon>Cyanophyceae</taxon>
        <taxon>Gomontiellales</taxon>
        <taxon>Gomontiellaceae</taxon>
        <taxon>Crinalium</taxon>
    </lineage>
</organism>
<evidence type="ECO:0000313" key="3">
    <source>
        <dbReference type="Proteomes" id="UP000010472"/>
    </source>
</evidence>
<dbReference type="SUPFAM" id="SSF47090">
    <property type="entry name" value="PGBD-like"/>
    <property type="match status" value="2"/>
</dbReference>
<evidence type="ECO:0000259" key="1">
    <source>
        <dbReference type="Pfam" id="PF01471"/>
    </source>
</evidence>
<dbReference type="Gene3D" id="1.10.101.10">
    <property type="entry name" value="PGBD-like superfamily/PGBD"/>
    <property type="match status" value="2"/>
</dbReference>
<feature type="domain" description="Peptidoglycan binding-like" evidence="1">
    <location>
        <begin position="92"/>
        <end position="146"/>
    </location>
</feature>
<feature type="domain" description="Peptidoglycan binding-like" evidence="1">
    <location>
        <begin position="39"/>
        <end position="85"/>
    </location>
</feature>
<dbReference type="InterPro" id="IPR036365">
    <property type="entry name" value="PGBD-like_sf"/>
</dbReference>
<dbReference type="Pfam" id="PF01471">
    <property type="entry name" value="PG_binding_1"/>
    <property type="match status" value="2"/>
</dbReference>
<evidence type="ECO:0000313" key="2">
    <source>
        <dbReference type="EMBL" id="AFZ12449.1"/>
    </source>
</evidence>
<gene>
    <name evidence="2" type="ORF">Cri9333_1557</name>
</gene>
<proteinExistence type="predicted"/>
<dbReference type="InterPro" id="IPR036366">
    <property type="entry name" value="PGBDSf"/>
</dbReference>
<keyword evidence="3" id="KW-1185">Reference proteome</keyword>
<dbReference type="RefSeq" id="WP_015202570.1">
    <property type="nucleotide sequence ID" value="NC_019753.1"/>
</dbReference>
<dbReference type="OrthoDB" id="465360at2"/>
<reference evidence="2 3" key="1">
    <citation type="submission" date="2012-06" db="EMBL/GenBank/DDBJ databases">
        <title>Finished chromosome of genome of Crinalium epipsammum PCC 9333.</title>
        <authorList>
            <consortium name="US DOE Joint Genome Institute"/>
            <person name="Gugger M."/>
            <person name="Coursin T."/>
            <person name="Rippka R."/>
            <person name="Tandeau De Marsac N."/>
            <person name="Huntemann M."/>
            <person name="Wei C.-L."/>
            <person name="Han J."/>
            <person name="Detter J.C."/>
            <person name="Han C."/>
            <person name="Tapia R."/>
            <person name="Davenport K."/>
            <person name="Daligault H."/>
            <person name="Erkkila T."/>
            <person name="Gu W."/>
            <person name="Munk A.C.C."/>
            <person name="Teshima H."/>
            <person name="Xu Y."/>
            <person name="Chain P."/>
            <person name="Chen A."/>
            <person name="Krypides N."/>
            <person name="Mavromatis K."/>
            <person name="Markowitz V."/>
            <person name="Szeto E."/>
            <person name="Ivanova N."/>
            <person name="Mikhailova N."/>
            <person name="Ovchinnikova G."/>
            <person name="Pagani I."/>
            <person name="Pati A."/>
            <person name="Goodwin L."/>
            <person name="Peters L."/>
            <person name="Pitluck S."/>
            <person name="Woyke T."/>
            <person name="Kerfeld C."/>
        </authorList>
    </citation>
    <scope>NUCLEOTIDE SEQUENCE [LARGE SCALE GENOMIC DNA]</scope>
    <source>
        <strain evidence="2 3">PCC 9333</strain>
    </source>
</reference>
<name>K9VY23_9CYAN</name>
<protein>
    <submittedName>
        <fullName evidence="2">Peptidoglycan-binding domain 1 protein</fullName>
    </submittedName>
</protein>
<sequence length="157" mass="17746">MWGSLVSTFALVTLSLAISLFYYDPALAIRSRNYSKSEFRTLLRSLGYQVELGETLNDTASKRAIREFQEQNKLSVDGTVNSQTQDLAADMIVNLQNSLNVVVQPDPPLPNNEFYGPRTEAAIREFQRRFLLPETGIASLEVRQKLNQEARKVSGYK</sequence>
<dbReference type="AlphaFoldDB" id="K9VY23"/>
<dbReference type="EMBL" id="CP003620">
    <property type="protein sequence ID" value="AFZ12449.1"/>
    <property type="molecule type" value="Genomic_DNA"/>
</dbReference>